<sequence>MLYLFIYGMKELAHLLKEDVIAKKITGRSVIFPLLRACTHPYLLDAPRDENGEIIVNEDLITSSGKFILLDKMLAKLGQNNHKVLIFSTLVIFLDLLEAMCEHRNYGYTRLDGNTSFEDRIDAISTFNKDPDVFIFLISTRAGGLGLNLMAADTVILFNSDWNPMIDIQAQDRAHRIGQTKPVIVYRFIVRNTIDERVYKRACSKQIMEKLIVHDELKQGFDAYETVLSFDPQGEQAKSINLAELVEGITKIEQRTVITENDLLSDEHIDRLLDRSDLIEKMHQQQKKGLN</sequence>
<dbReference type="GO" id="GO:0005634">
    <property type="term" value="C:nucleus"/>
    <property type="evidence" value="ECO:0007669"/>
    <property type="project" value="TreeGrafter"/>
</dbReference>
<dbReference type="InterPro" id="IPR049730">
    <property type="entry name" value="SNF2/RAD54-like_C"/>
</dbReference>
<evidence type="ECO:0000313" key="4">
    <source>
        <dbReference type="Proteomes" id="UP000663864"/>
    </source>
</evidence>
<protein>
    <recommendedName>
        <fullName evidence="2">Helicase C-terminal domain-containing protein</fullName>
    </recommendedName>
</protein>
<keyword evidence="1" id="KW-0378">Hydrolase</keyword>
<evidence type="ECO:0000259" key="2">
    <source>
        <dbReference type="PROSITE" id="PS51194"/>
    </source>
</evidence>
<dbReference type="AlphaFoldDB" id="A0A814B3J1"/>
<dbReference type="GO" id="GO:0003682">
    <property type="term" value="F:chromatin binding"/>
    <property type="evidence" value="ECO:0007669"/>
    <property type="project" value="TreeGrafter"/>
</dbReference>
<dbReference type="CDD" id="cd18793">
    <property type="entry name" value="SF2_C_SNF"/>
    <property type="match status" value="1"/>
</dbReference>
<dbReference type="GO" id="GO:0006346">
    <property type="term" value="P:DNA methylation-dependent constitutive heterochromatin formation"/>
    <property type="evidence" value="ECO:0007669"/>
    <property type="project" value="TreeGrafter"/>
</dbReference>
<proteinExistence type="predicted"/>
<dbReference type="EMBL" id="CAJNOT010000274">
    <property type="protein sequence ID" value="CAF0922764.1"/>
    <property type="molecule type" value="Genomic_DNA"/>
</dbReference>
<gene>
    <name evidence="3" type="ORF">ZHD862_LOCUS8489</name>
</gene>
<dbReference type="Gene3D" id="3.40.50.300">
    <property type="entry name" value="P-loop containing nucleotide triphosphate hydrolases"/>
    <property type="match status" value="1"/>
</dbReference>
<dbReference type="GO" id="GO:0005721">
    <property type="term" value="C:pericentric heterochromatin"/>
    <property type="evidence" value="ECO:0007669"/>
    <property type="project" value="TreeGrafter"/>
</dbReference>
<dbReference type="PROSITE" id="PS51194">
    <property type="entry name" value="HELICASE_CTER"/>
    <property type="match status" value="1"/>
</dbReference>
<comment type="caution">
    <text evidence="3">The sequence shown here is derived from an EMBL/GenBank/DDBJ whole genome shotgun (WGS) entry which is preliminary data.</text>
</comment>
<organism evidence="3 4">
    <name type="scientific">Rotaria sordida</name>
    <dbReference type="NCBI Taxonomy" id="392033"/>
    <lineage>
        <taxon>Eukaryota</taxon>
        <taxon>Metazoa</taxon>
        <taxon>Spiralia</taxon>
        <taxon>Gnathifera</taxon>
        <taxon>Rotifera</taxon>
        <taxon>Eurotatoria</taxon>
        <taxon>Bdelloidea</taxon>
        <taxon>Philodinida</taxon>
        <taxon>Philodinidae</taxon>
        <taxon>Rotaria</taxon>
    </lineage>
</organism>
<dbReference type="Pfam" id="PF00271">
    <property type="entry name" value="Helicase_C"/>
    <property type="match status" value="1"/>
</dbReference>
<dbReference type="GO" id="GO:0044027">
    <property type="term" value="P:negative regulation of gene expression via chromosomal CpG island methylation"/>
    <property type="evidence" value="ECO:0007669"/>
    <property type="project" value="TreeGrafter"/>
</dbReference>
<reference evidence="3" key="1">
    <citation type="submission" date="2021-02" db="EMBL/GenBank/DDBJ databases">
        <authorList>
            <person name="Nowell W R."/>
        </authorList>
    </citation>
    <scope>NUCLEOTIDE SEQUENCE</scope>
</reference>
<dbReference type="PANTHER" id="PTHR47161">
    <property type="entry name" value="LYMPHOID-SPECIFIC HELICASE"/>
    <property type="match status" value="1"/>
</dbReference>
<dbReference type="GO" id="GO:0016787">
    <property type="term" value="F:hydrolase activity"/>
    <property type="evidence" value="ECO:0007669"/>
    <property type="project" value="UniProtKB-KW"/>
</dbReference>
<dbReference type="SUPFAM" id="SSF52540">
    <property type="entry name" value="P-loop containing nucleoside triphosphate hydrolases"/>
    <property type="match status" value="1"/>
</dbReference>
<name>A0A814B3J1_9BILA</name>
<evidence type="ECO:0000256" key="1">
    <source>
        <dbReference type="ARBA" id="ARBA00022801"/>
    </source>
</evidence>
<feature type="domain" description="Helicase C-terminal" evidence="2">
    <location>
        <begin position="69"/>
        <end position="225"/>
    </location>
</feature>
<dbReference type="InterPro" id="IPR027417">
    <property type="entry name" value="P-loop_NTPase"/>
</dbReference>
<dbReference type="SMART" id="SM00490">
    <property type="entry name" value="HELICc"/>
    <property type="match status" value="1"/>
</dbReference>
<accession>A0A814B3J1</accession>
<dbReference type="PANTHER" id="PTHR47161:SF1">
    <property type="entry name" value="LYMPHOID-SPECIFIC HELICASE"/>
    <property type="match status" value="1"/>
</dbReference>
<dbReference type="GO" id="GO:0031508">
    <property type="term" value="P:pericentric heterochromatin formation"/>
    <property type="evidence" value="ECO:0007669"/>
    <property type="project" value="TreeGrafter"/>
</dbReference>
<evidence type="ECO:0000313" key="3">
    <source>
        <dbReference type="EMBL" id="CAF0922764.1"/>
    </source>
</evidence>
<dbReference type="Proteomes" id="UP000663864">
    <property type="component" value="Unassembled WGS sequence"/>
</dbReference>
<dbReference type="InterPro" id="IPR001650">
    <property type="entry name" value="Helicase_C-like"/>
</dbReference>